<dbReference type="EMBL" id="PNGT01000003">
    <property type="protein sequence ID" value="PMC52581.1"/>
    <property type="molecule type" value="Genomic_DNA"/>
</dbReference>
<dbReference type="InterPro" id="IPR013762">
    <property type="entry name" value="Integrase-like_cat_sf"/>
</dbReference>
<dbReference type="OrthoDB" id="9801717at2"/>
<name>A0A2N6SF83_9BACL</name>
<dbReference type="InterPro" id="IPR011010">
    <property type="entry name" value="DNA_brk_join_enz"/>
</dbReference>
<dbReference type="Gene3D" id="1.10.150.130">
    <property type="match status" value="1"/>
</dbReference>
<dbReference type="InterPro" id="IPR010998">
    <property type="entry name" value="Integrase_recombinase_N"/>
</dbReference>
<feature type="domain" description="Core-binding (CB)" evidence="6">
    <location>
        <begin position="1"/>
        <end position="89"/>
    </location>
</feature>
<keyword evidence="1" id="KW-0229">DNA integration</keyword>
<dbReference type="STRING" id="84135.GCA_001052115_00248"/>
<dbReference type="Pfam" id="PF00589">
    <property type="entry name" value="Phage_integrase"/>
    <property type="match status" value="1"/>
</dbReference>
<dbReference type="InterPro" id="IPR004107">
    <property type="entry name" value="Integrase_SAM-like_N"/>
</dbReference>
<dbReference type="PANTHER" id="PTHR30349:SF81">
    <property type="entry name" value="TYROSINE RECOMBINASE XERC"/>
    <property type="match status" value="1"/>
</dbReference>
<reference evidence="8 10" key="2">
    <citation type="submission" date="2019-11" db="EMBL/GenBank/DDBJ databases">
        <title>FDA dAtabase for Regulatory Grade micrObial Sequences (FDA-ARGOS): Supporting development and validation of Infectious Disease Dx tests.</title>
        <authorList>
            <person name="Turner S."/>
            <person name="Byrd R."/>
            <person name="Tallon L."/>
            <person name="Sadzewicz L."/>
            <person name="Vavikolanu K."/>
            <person name="Mehta A."/>
            <person name="Aluvathingal J."/>
            <person name="Nadendla S."/>
            <person name="Myers T."/>
            <person name="Yan Y."/>
            <person name="Sichtig H."/>
        </authorList>
    </citation>
    <scope>NUCLEOTIDE SEQUENCE [LARGE SCALE GENOMIC DNA]</scope>
    <source>
        <strain evidence="8 10">FDAARGOS_742</strain>
    </source>
</reference>
<dbReference type="InterPro" id="IPR044068">
    <property type="entry name" value="CB"/>
</dbReference>
<dbReference type="AlphaFoldDB" id="A0A2N6SF83"/>
<evidence type="ECO:0000313" key="10">
    <source>
        <dbReference type="Proteomes" id="UP000427636"/>
    </source>
</evidence>
<evidence type="ECO:0000256" key="1">
    <source>
        <dbReference type="ARBA" id="ARBA00022908"/>
    </source>
</evidence>
<sequence>MNKNDFKDFQNYLIDKKHFSSNTVNSYERDLRKLFIYLDSNGYDCDDIRSWLTEVCINNYMEYLRDNKYSAATLARTVSTVHVYSEYLFDKNIIKDKPQIDIKITKDAEHDLVIFTRDEIAQILDIDTLTLNDFRDKAIFELSYSIGIKPTECINLEMKDVNLEIGYIKYRKQDGYRTVALNTESIEAIRNYLDALKKHKVPISEESKLFLNHDGEGISRQGYWKIFKKRQKELELTKELNTMNFRNSLAVHLLEDNVPIQDVQEILGLKNIHSLKSYIKSLKKTKAIKRMFSNHPRKAMK</sequence>
<evidence type="ECO:0000256" key="2">
    <source>
        <dbReference type="ARBA" id="ARBA00023125"/>
    </source>
</evidence>
<dbReference type="SUPFAM" id="SSF56349">
    <property type="entry name" value="DNA breaking-rejoining enzymes"/>
    <property type="match status" value="1"/>
</dbReference>
<dbReference type="PANTHER" id="PTHR30349">
    <property type="entry name" value="PHAGE INTEGRASE-RELATED"/>
    <property type="match status" value="1"/>
</dbReference>
<dbReference type="PROSITE" id="PS51900">
    <property type="entry name" value="CB"/>
    <property type="match status" value="1"/>
</dbReference>
<gene>
    <name evidence="7" type="ORF">CJ218_03850</name>
    <name evidence="8" type="ORF">FOC50_08560</name>
</gene>
<evidence type="ECO:0000259" key="5">
    <source>
        <dbReference type="PROSITE" id="PS51898"/>
    </source>
</evidence>
<dbReference type="InterPro" id="IPR050090">
    <property type="entry name" value="Tyrosine_recombinase_XerCD"/>
</dbReference>
<dbReference type="Pfam" id="PF02899">
    <property type="entry name" value="Phage_int_SAM_1"/>
    <property type="match status" value="1"/>
</dbReference>
<protein>
    <submittedName>
        <fullName evidence="7">Recombinase XerD</fullName>
    </submittedName>
    <submittedName>
        <fullName evidence="8">Tyrosine-type recombinase/integrase</fullName>
    </submittedName>
</protein>
<proteinExistence type="predicted"/>
<dbReference type="GeneID" id="84803306"/>
<keyword evidence="10" id="KW-1185">Reference proteome</keyword>
<keyword evidence="2 4" id="KW-0238">DNA-binding</keyword>
<evidence type="ECO:0000256" key="4">
    <source>
        <dbReference type="PROSITE-ProRule" id="PRU01248"/>
    </source>
</evidence>
<feature type="domain" description="Tyr recombinase" evidence="5">
    <location>
        <begin position="110"/>
        <end position="291"/>
    </location>
</feature>
<dbReference type="RefSeq" id="WP_006364166.1">
    <property type="nucleotide sequence ID" value="NZ_CAKARP010000040.1"/>
</dbReference>
<evidence type="ECO:0000313" key="8">
    <source>
        <dbReference type="EMBL" id="QGS08316.1"/>
    </source>
</evidence>
<dbReference type="GO" id="GO:0006310">
    <property type="term" value="P:DNA recombination"/>
    <property type="evidence" value="ECO:0007669"/>
    <property type="project" value="UniProtKB-KW"/>
</dbReference>
<dbReference type="EMBL" id="CP046313">
    <property type="protein sequence ID" value="QGS08316.1"/>
    <property type="molecule type" value="Genomic_DNA"/>
</dbReference>
<dbReference type="InterPro" id="IPR002104">
    <property type="entry name" value="Integrase_catalytic"/>
</dbReference>
<evidence type="ECO:0000256" key="3">
    <source>
        <dbReference type="ARBA" id="ARBA00023172"/>
    </source>
</evidence>
<evidence type="ECO:0000313" key="9">
    <source>
        <dbReference type="Proteomes" id="UP000235670"/>
    </source>
</evidence>
<dbReference type="PROSITE" id="PS51898">
    <property type="entry name" value="TYR_RECOMBINASE"/>
    <property type="match status" value="1"/>
</dbReference>
<dbReference type="GO" id="GO:0003677">
    <property type="term" value="F:DNA binding"/>
    <property type="evidence" value="ECO:0007669"/>
    <property type="project" value="UniProtKB-UniRule"/>
</dbReference>
<dbReference type="GO" id="GO:0015074">
    <property type="term" value="P:DNA integration"/>
    <property type="evidence" value="ECO:0007669"/>
    <property type="project" value="UniProtKB-KW"/>
</dbReference>
<evidence type="ECO:0000313" key="7">
    <source>
        <dbReference type="EMBL" id="PMC52581.1"/>
    </source>
</evidence>
<accession>A0A2N6SF83</accession>
<keyword evidence="3" id="KW-0233">DNA recombination</keyword>
<dbReference type="Proteomes" id="UP000427636">
    <property type="component" value="Chromosome"/>
</dbReference>
<dbReference type="Proteomes" id="UP000235670">
    <property type="component" value="Unassembled WGS sequence"/>
</dbReference>
<dbReference type="Gene3D" id="1.10.443.10">
    <property type="entry name" value="Intergrase catalytic core"/>
    <property type="match status" value="1"/>
</dbReference>
<evidence type="ECO:0000259" key="6">
    <source>
        <dbReference type="PROSITE" id="PS51900"/>
    </source>
</evidence>
<organism evidence="7 9">
    <name type="scientific">Gemella sanguinis</name>
    <dbReference type="NCBI Taxonomy" id="84135"/>
    <lineage>
        <taxon>Bacteria</taxon>
        <taxon>Bacillati</taxon>
        <taxon>Bacillota</taxon>
        <taxon>Bacilli</taxon>
        <taxon>Bacillales</taxon>
        <taxon>Gemellaceae</taxon>
        <taxon>Gemella</taxon>
    </lineage>
</organism>
<reference evidence="7 9" key="1">
    <citation type="submission" date="2017-09" db="EMBL/GenBank/DDBJ databases">
        <title>Bacterial strain isolated from the female urinary microbiota.</title>
        <authorList>
            <person name="Thomas-White K."/>
            <person name="Kumar N."/>
            <person name="Forster S."/>
            <person name="Putonti C."/>
            <person name="Lawley T."/>
            <person name="Wolfe A.J."/>
        </authorList>
    </citation>
    <scope>NUCLEOTIDE SEQUENCE [LARGE SCALE GENOMIC DNA]</scope>
    <source>
        <strain evidence="7 9">UMB0186</strain>
    </source>
</reference>